<feature type="transmembrane region" description="Helical" evidence="2">
    <location>
        <begin position="35"/>
        <end position="58"/>
    </location>
</feature>
<accession>A0AAD9W2L4</accession>
<keyword evidence="2" id="KW-0472">Membrane</keyword>
<reference evidence="3" key="1">
    <citation type="submission" date="2023-06" db="EMBL/GenBank/DDBJ databases">
        <authorList>
            <person name="Noh H."/>
        </authorList>
    </citation>
    <scope>NUCLEOTIDE SEQUENCE</scope>
    <source>
        <strain evidence="3">DUCC20226</strain>
    </source>
</reference>
<comment type="caution">
    <text evidence="3">The sequence shown here is derived from an EMBL/GenBank/DDBJ whole genome shotgun (WGS) entry which is preliminary data.</text>
</comment>
<keyword evidence="2" id="KW-0812">Transmembrane</keyword>
<evidence type="ECO:0000313" key="4">
    <source>
        <dbReference type="Proteomes" id="UP001265746"/>
    </source>
</evidence>
<gene>
    <name evidence="3" type="ORF">N8I77_005275</name>
</gene>
<evidence type="ECO:0000256" key="1">
    <source>
        <dbReference type="SAM" id="MobiDB-lite"/>
    </source>
</evidence>
<dbReference type="Proteomes" id="UP001265746">
    <property type="component" value="Unassembled WGS sequence"/>
</dbReference>
<proteinExistence type="predicted"/>
<evidence type="ECO:0000313" key="3">
    <source>
        <dbReference type="EMBL" id="KAK2606533.1"/>
    </source>
</evidence>
<feature type="region of interest" description="Disordered" evidence="1">
    <location>
        <begin position="81"/>
        <end position="100"/>
    </location>
</feature>
<dbReference type="EMBL" id="JAUJFL010000003">
    <property type="protein sequence ID" value="KAK2606533.1"/>
    <property type="molecule type" value="Genomic_DNA"/>
</dbReference>
<evidence type="ECO:0000256" key="2">
    <source>
        <dbReference type="SAM" id="Phobius"/>
    </source>
</evidence>
<keyword evidence="4" id="KW-1185">Reference proteome</keyword>
<keyword evidence="2" id="KW-1133">Transmembrane helix</keyword>
<organism evidence="3 4">
    <name type="scientific">Phomopsis amygdali</name>
    <name type="common">Fusicoccum amygdali</name>
    <dbReference type="NCBI Taxonomy" id="1214568"/>
    <lineage>
        <taxon>Eukaryota</taxon>
        <taxon>Fungi</taxon>
        <taxon>Dikarya</taxon>
        <taxon>Ascomycota</taxon>
        <taxon>Pezizomycotina</taxon>
        <taxon>Sordariomycetes</taxon>
        <taxon>Sordariomycetidae</taxon>
        <taxon>Diaporthales</taxon>
        <taxon>Diaporthaceae</taxon>
        <taxon>Diaporthe</taxon>
    </lineage>
</organism>
<sequence length="125" mass="14384">MGLLRMIIMLQIRVEDTVHSTTRILGTDMTTVDQVGIISILLFWTYIEIGVGFVVACLPPSARFLDKFSVKPLLTSLRTMLSSRRSRHSDEERRVPSEISQESWERLKYMRDEYQMTNISSGEAV</sequence>
<dbReference type="AlphaFoldDB" id="A0AAD9W2L4"/>
<protein>
    <submittedName>
        <fullName evidence="3">Uncharacterized protein</fullName>
    </submittedName>
</protein>
<name>A0AAD9W2L4_PHOAM</name>